<name>A0A8J5C533_ZINOF</name>
<evidence type="ECO:0000313" key="2">
    <source>
        <dbReference type="Proteomes" id="UP000734854"/>
    </source>
</evidence>
<sequence>MSSHKDSLQHFKQPWAHDHEPVNNLVDVIKVLLPQVPFWFLGSYIIVDDKNAFSNSVCTNSSGLSTKEVVEAMANFNEDNLDKGMVYPPFPNIRKIFAHIAANDAAKAYELRLVSRYPHPKDFMKYAESFMYNLSPVDWTRGLCAY</sequence>
<proteinExistence type="predicted"/>
<accession>A0A8J5C533</accession>
<dbReference type="PANTHER" id="PTHR23406">
    <property type="entry name" value="MALIC ENZYME-RELATED"/>
    <property type="match status" value="1"/>
</dbReference>
<organism evidence="1 2">
    <name type="scientific">Zingiber officinale</name>
    <name type="common">Ginger</name>
    <name type="synonym">Amomum zingiber</name>
    <dbReference type="NCBI Taxonomy" id="94328"/>
    <lineage>
        <taxon>Eukaryota</taxon>
        <taxon>Viridiplantae</taxon>
        <taxon>Streptophyta</taxon>
        <taxon>Embryophyta</taxon>
        <taxon>Tracheophyta</taxon>
        <taxon>Spermatophyta</taxon>
        <taxon>Magnoliopsida</taxon>
        <taxon>Liliopsida</taxon>
        <taxon>Zingiberales</taxon>
        <taxon>Zingiberaceae</taxon>
        <taxon>Zingiber</taxon>
    </lineage>
</organism>
<dbReference type="GO" id="GO:0006108">
    <property type="term" value="P:malate metabolic process"/>
    <property type="evidence" value="ECO:0007669"/>
    <property type="project" value="TreeGrafter"/>
</dbReference>
<dbReference type="GO" id="GO:0009507">
    <property type="term" value="C:chloroplast"/>
    <property type="evidence" value="ECO:0007669"/>
    <property type="project" value="TreeGrafter"/>
</dbReference>
<dbReference type="AlphaFoldDB" id="A0A8J5C533"/>
<dbReference type="PANTHER" id="PTHR23406:SF64">
    <property type="entry name" value="NADP-DEPENDENT MALIC ENZYME 3"/>
    <property type="match status" value="1"/>
</dbReference>
<dbReference type="GO" id="GO:0004473">
    <property type="term" value="F:malate dehydrogenase (decarboxylating) (NADP+) activity"/>
    <property type="evidence" value="ECO:0007669"/>
    <property type="project" value="TreeGrafter"/>
</dbReference>
<dbReference type="EMBL" id="JACMSC010000104">
    <property type="protein sequence ID" value="KAG6466955.1"/>
    <property type="molecule type" value="Genomic_DNA"/>
</dbReference>
<dbReference type="SUPFAM" id="SSF51735">
    <property type="entry name" value="NAD(P)-binding Rossmann-fold domains"/>
    <property type="match status" value="1"/>
</dbReference>
<evidence type="ECO:0000313" key="1">
    <source>
        <dbReference type="EMBL" id="KAG6466955.1"/>
    </source>
</evidence>
<reference evidence="1 2" key="1">
    <citation type="submission" date="2020-08" db="EMBL/GenBank/DDBJ databases">
        <title>Plant Genome Project.</title>
        <authorList>
            <person name="Zhang R.-G."/>
        </authorList>
    </citation>
    <scope>NUCLEOTIDE SEQUENCE [LARGE SCALE GENOMIC DNA]</scope>
    <source>
        <tissue evidence="1">Rhizome</tissue>
    </source>
</reference>
<comment type="caution">
    <text evidence="1">The sequence shown here is derived from an EMBL/GenBank/DDBJ whole genome shotgun (WGS) entry which is preliminary data.</text>
</comment>
<dbReference type="Gene3D" id="3.40.50.720">
    <property type="entry name" value="NAD(P)-binding Rossmann-like Domain"/>
    <property type="match status" value="1"/>
</dbReference>
<keyword evidence="2" id="KW-1185">Reference proteome</keyword>
<protein>
    <submittedName>
        <fullName evidence="1">Uncharacterized protein</fullName>
    </submittedName>
</protein>
<gene>
    <name evidence="1" type="ORF">ZIOFF_075273</name>
</gene>
<dbReference type="InterPro" id="IPR036291">
    <property type="entry name" value="NAD(P)-bd_dom_sf"/>
</dbReference>
<dbReference type="Proteomes" id="UP000734854">
    <property type="component" value="Unassembled WGS sequence"/>
</dbReference>